<sequence length="265" mass="29188">MYHGDHATDWFAKNLGLTETKKQAENAYPKTGGHIEGKVYADNDIEAKGWIGGKEVYKRTPNGKDWDLIYSRSESNERYALKRSHEMFSCGGVDVDATHEWAGVKLKNANGYYVQLSARPHDDAEMLTVFYRSGDGSGTKTHHYASLRKKSGQIALLSDVADNASIGISQSWQDVKSQRTGGMAYTNNTGRPIAVFVTSRKRETLHAIGIGAKVNGIQVAYDWCGSDGSQAILSAFFIVPTDAKYAVNAHLGSEGNFIESWVELR</sequence>
<dbReference type="RefSeq" id="WP_038254444.1">
    <property type="nucleotide sequence ID" value="NZ_CAWLUU010000109.1"/>
</dbReference>
<dbReference type="EMBL" id="CBSX010000029">
    <property type="protein sequence ID" value="CDH04387.1"/>
    <property type="molecule type" value="Genomic_DNA"/>
</dbReference>
<gene>
    <name evidence="1" type="ORF">XBO1_1240088</name>
</gene>
<dbReference type="HOGENOM" id="CLU_1049516_0_0_6"/>
<reference evidence="1" key="1">
    <citation type="submission" date="2013-07" db="EMBL/GenBank/DDBJ databases">
        <title>Sub-species coevolution in mutualistic symbiosis.</title>
        <authorList>
            <person name="Murfin K."/>
            <person name="Klassen J."/>
            <person name="Lee M."/>
            <person name="Forst S."/>
            <person name="Stock P."/>
            <person name="Goodrich-Blair H."/>
        </authorList>
    </citation>
    <scope>NUCLEOTIDE SEQUENCE [LARGE SCALE GENOMIC DNA]</scope>
    <source>
        <strain evidence="1">Oregonense</strain>
    </source>
</reference>
<name>A0A077NQK9_XENBV</name>
<proteinExistence type="predicted"/>
<evidence type="ECO:0000313" key="1">
    <source>
        <dbReference type="EMBL" id="CDH04387.1"/>
    </source>
</evidence>
<dbReference type="AlphaFoldDB" id="A0A077NQK9"/>
<protein>
    <submittedName>
        <fullName evidence="1">Putative tail fiber protein</fullName>
    </submittedName>
</protein>
<comment type="caution">
    <text evidence="1">The sequence shown here is derived from an EMBL/GenBank/DDBJ whole genome shotgun (WGS) entry which is preliminary data.</text>
</comment>
<organism evidence="1">
    <name type="scientific">Xenorhabdus bovienii str. oregonense</name>
    <dbReference type="NCBI Taxonomy" id="1398202"/>
    <lineage>
        <taxon>Bacteria</taxon>
        <taxon>Pseudomonadati</taxon>
        <taxon>Pseudomonadota</taxon>
        <taxon>Gammaproteobacteria</taxon>
        <taxon>Enterobacterales</taxon>
        <taxon>Morganellaceae</taxon>
        <taxon>Xenorhabdus</taxon>
    </lineage>
</organism>
<accession>A0A077NQK9</accession>
<dbReference type="Proteomes" id="UP000028483">
    <property type="component" value="Unassembled WGS sequence"/>
</dbReference>